<accession>A0A6A4ICP2</accession>
<keyword evidence="3" id="KW-1185">Reference proteome</keyword>
<reference evidence="2" key="1">
    <citation type="journal article" date="2019" name="Environ. Microbiol.">
        <title>Fungal ecological strategies reflected in gene transcription - a case study of two litter decomposers.</title>
        <authorList>
            <person name="Barbi F."/>
            <person name="Kohler A."/>
            <person name="Barry K."/>
            <person name="Baskaran P."/>
            <person name="Daum C."/>
            <person name="Fauchery L."/>
            <person name="Ihrmark K."/>
            <person name="Kuo A."/>
            <person name="LaButti K."/>
            <person name="Lipzen A."/>
            <person name="Morin E."/>
            <person name="Grigoriev I.V."/>
            <person name="Henrissat B."/>
            <person name="Lindahl B."/>
            <person name="Martin F."/>
        </authorList>
    </citation>
    <scope>NUCLEOTIDE SEQUENCE</scope>
    <source>
        <strain evidence="2">JB14</strain>
    </source>
</reference>
<feature type="transmembrane region" description="Helical" evidence="1">
    <location>
        <begin position="319"/>
        <end position="338"/>
    </location>
</feature>
<feature type="transmembrane region" description="Helical" evidence="1">
    <location>
        <begin position="44"/>
        <end position="67"/>
    </location>
</feature>
<keyword evidence="1" id="KW-1133">Transmembrane helix</keyword>
<evidence type="ECO:0000313" key="2">
    <source>
        <dbReference type="EMBL" id="KAE9407543.1"/>
    </source>
</evidence>
<gene>
    <name evidence="2" type="ORF">BT96DRAFT_105830</name>
</gene>
<dbReference type="Proteomes" id="UP000799118">
    <property type="component" value="Unassembled WGS sequence"/>
</dbReference>
<proteinExistence type="predicted"/>
<keyword evidence="1" id="KW-0472">Membrane</keyword>
<evidence type="ECO:0000313" key="3">
    <source>
        <dbReference type="Proteomes" id="UP000799118"/>
    </source>
</evidence>
<dbReference type="AlphaFoldDB" id="A0A6A4ICP2"/>
<protein>
    <submittedName>
        <fullName evidence="2">Uncharacterized protein</fullName>
    </submittedName>
</protein>
<name>A0A6A4ICP2_9AGAR</name>
<evidence type="ECO:0000256" key="1">
    <source>
        <dbReference type="SAM" id="Phobius"/>
    </source>
</evidence>
<keyword evidence="1" id="KW-0812">Transmembrane</keyword>
<organism evidence="2 3">
    <name type="scientific">Gymnopus androsaceus JB14</name>
    <dbReference type="NCBI Taxonomy" id="1447944"/>
    <lineage>
        <taxon>Eukaryota</taxon>
        <taxon>Fungi</taxon>
        <taxon>Dikarya</taxon>
        <taxon>Basidiomycota</taxon>
        <taxon>Agaricomycotina</taxon>
        <taxon>Agaricomycetes</taxon>
        <taxon>Agaricomycetidae</taxon>
        <taxon>Agaricales</taxon>
        <taxon>Marasmiineae</taxon>
        <taxon>Omphalotaceae</taxon>
        <taxon>Gymnopus</taxon>
    </lineage>
</organism>
<feature type="transmembrane region" description="Helical" evidence="1">
    <location>
        <begin position="6"/>
        <end position="24"/>
    </location>
</feature>
<sequence>MRQPTSLLLHCTNGSLIALSPLFIIKEYEKPSRKFCSAVPTRFVVSIIMFSIMKPSAIQVALFLMMIEYTNAQESQTITLWQFGSYPALSNGNLVVKTIAAAENGLETTFLVENFITESGTNAIVTDNIVVSALGWMLSVEGVSTITDIVVSLPEVTSTNSQLVSTPTPIMTSTISRFGSTPTPMFTSSSTTAASSEFVTTDISTNTEITVPILSTFTSSSIFTLISTENLIRTNNLLAQSVPSSGLETNHLTLTNYIHCFFTSNTSGECTYELIDAASQIATSTVSGSATAGALLIVPASITPAASTSPTTSSHKLEVIIGTVVGALVFIGMILVLFRRELIKHKQSRSLSEAKSVVSPYDLKVVWPDQAPETQLSNTKLEAVGKNEETVLEYVPTTGPGATHAISRLTQRQRRLQEQASSIREEISAILEIATIATGLSEDTVVMQRRIIQELTERVRMLEELLTTDWARELTDEPPPQYSEVLNYIV</sequence>
<dbReference type="EMBL" id="ML769395">
    <property type="protein sequence ID" value="KAE9407543.1"/>
    <property type="molecule type" value="Genomic_DNA"/>
</dbReference>